<evidence type="ECO:0000313" key="1">
    <source>
        <dbReference type="EMBL" id="KIW90985.1"/>
    </source>
</evidence>
<dbReference type="EMBL" id="KN846992">
    <property type="protein sequence ID" value="KIW90985.1"/>
    <property type="molecule type" value="Genomic_DNA"/>
</dbReference>
<gene>
    <name evidence="1" type="ORF">Z519_08768</name>
</gene>
<keyword evidence="2" id="KW-1185">Reference proteome</keyword>
<protein>
    <submittedName>
        <fullName evidence="1">Uncharacterized protein</fullName>
    </submittedName>
</protein>
<dbReference type="RefSeq" id="XP_016617654.1">
    <property type="nucleotide sequence ID" value="XM_016766496.1"/>
</dbReference>
<sequence length="136" mass="15517">MDETKELPEDIEDTQVYVVVPGQNWLDGICVAPRVVRQFVAMPLGSGYTVEGQKTGKEKHGGLRIEIIASFKTNLRTWIKYKDQSLNAAVLQHRLQYDRLDEFETAREVGYEVGDEIRMCPQKTLELVPCTLTDMI</sequence>
<dbReference type="VEuPathDB" id="FungiDB:Z519_08768"/>
<dbReference type="HOGENOM" id="CLU_1875207_0_0_1"/>
<accession>A0A0D2HJR9</accession>
<proteinExistence type="predicted"/>
<reference evidence="1" key="1">
    <citation type="submission" date="2015-01" db="EMBL/GenBank/DDBJ databases">
        <title>The Genome Sequence of Cladophialophora bantiana CBS 173.52.</title>
        <authorList>
            <consortium name="The Broad Institute Genomics Platform"/>
            <person name="Cuomo C."/>
            <person name="de Hoog S."/>
            <person name="Gorbushina A."/>
            <person name="Stielow B."/>
            <person name="Teixiera M."/>
            <person name="Abouelleil A."/>
            <person name="Chapman S.B."/>
            <person name="Priest M."/>
            <person name="Young S.K."/>
            <person name="Wortman J."/>
            <person name="Nusbaum C."/>
            <person name="Birren B."/>
        </authorList>
    </citation>
    <scope>NUCLEOTIDE SEQUENCE [LARGE SCALE GENOMIC DNA]</scope>
    <source>
        <strain evidence="1">CBS 173.52</strain>
    </source>
</reference>
<evidence type="ECO:0000313" key="2">
    <source>
        <dbReference type="Proteomes" id="UP000053789"/>
    </source>
</evidence>
<dbReference type="Proteomes" id="UP000053789">
    <property type="component" value="Unassembled WGS sequence"/>
</dbReference>
<dbReference type="AlphaFoldDB" id="A0A0D2HJR9"/>
<name>A0A0D2HJR9_CLAB1</name>
<organism evidence="1 2">
    <name type="scientific">Cladophialophora bantiana (strain ATCC 10958 / CBS 173.52 / CDC B-1940 / NIH 8579)</name>
    <name type="common">Xylohypha bantiana</name>
    <dbReference type="NCBI Taxonomy" id="1442370"/>
    <lineage>
        <taxon>Eukaryota</taxon>
        <taxon>Fungi</taxon>
        <taxon>Dikarya</taxon>
        <taxon>Ascomycota</taxon>
        <taxon>Pezizomycotina</taxon>
        <taxon>Eurotiomycetes</taxon>
        <taxon>Chaetothyriomycetidae</taxon>
        <taxon>Chaetothyriales</taxon>
        <taxon>Herpotrichiellaceae</taxon>
        <taxon>Cladophialophora</taxon>
    </lineage>
</organism>
<dbReference type="GeneID" id="27701696"/>
<dbReference type="OrthoDB" id="428577at2759"/>